<reference evidence="13 14" key="1">
    <citation type="submission" date="2022-01" db="EMBL/GenBank/DDBJ databases">
        <title>A chromosomal length assembly of Cordylochernes scorpioides.</title>
        <authorList>
            <person name="Zeh D."/>
            <person name="Zeh J."/>
        </authorList>
    </citation>
    <scope>NUCLEOTIDE SEQUENCE [LARGE SCALE GENOMIC DNA]</scope>
    <source>
        <strain evidence="13">IN4F17</strain>
        <tissue evidence="13">Whole Body</tissue>
    </source>
</reference>
<name>A0ABY6K8G8_9ARAC</name>
<evidence type="ECO:0000256" key="6">
    <source>
        <dbReference type="ARBA" id="ARBA00023043"/>
    </source>
</evidence>
<evidence type="ECO:0000256" key="10">
    <source>
        <dbReference type="ARBA" id="ARBA00049715"/>
    </source>
</evidence>
<proteinExistence type="inferred from homology"/>
<keyword evidence="14" id="KW-1185">Reference proteome</keyword>
<evidence type="ECO:0000256" key="2">
    <source>
        <dbReference type="ARBA" id="ARBA00022483"/>
    </source>
</evidence>
<dbReference type="PANTHER" id="PTHR24198:SF165">
    <property type="entry name" value="ANKYRIN REPEAT-CONTAINING PROTEIN-RELATED"/>
    <property type="match status" value="1"/>
</dbReference>
<sequence>MDFREVWPDTCSTVGQAARLGNLVMMKQLISDGRPLDVADNRGWRPLHEAAASLDSLKCLRELLRHRNLDLNWRTHEGESALMLAVRRQPAEMAYRAVKMLLRHGANPDLADSEEETPLLAALRSRHQAAAEVLIACCDVNKRDCGGWSPLHEAVYAGMEAVVSSGFLWLHEAVYAGMEAVVSSGFLWLHEAVYAGMEAVVSSGFLWLHEAVYAGMEAVVSSGFLWLHEAVYAGMEAVVSSGFLWLHEAVYAGMEAVVSSGFLWLHEAVYAGMEAVVSSGFLWLHEAVYAGMEAVVSSGFLWLHEAVYAGMEAVVSSGFLWLHEAVYAGMEAVVTQLLAAGACLSFRDECGLSPLFTAAQHGQLACLRMLVEAAKTQGGSTSVTWDQQLCQINRCESTIMN</sequence>
<dbReference type="PANTHER" id="PTHR24198">
    <property type="entry name" value="ANKYRIN REPEAT AND PROTEIN KINASE DOMAIN-CONTAINING PROTEIN"/>
    <property type="match status" value="1"/>
</dbReference>
<dbReference type="PROSITE" id="PS50088">
    <property type="entry name" value="ANK_REPEAT"/>
    <property type="match status" value="2"/>
</dbReference>
<dbReference type="Proteomes" id="UP001235939">
    <property type="component" value="Chromosome 03"/>
</dbReference>
<organism evidence="13 14">
    <name type="scientific">Cordylochernes scorpioides</name>
    <dbReference type="NCBI Taxonomy" id="51811"/>
    <lineage>
        <taxon>Eukaryota</taxon>
        <taxon>Metazoa</taxon>
        <taxon>Ecdysozoa</taxon>
        <taxon>Arthropoda</taxon>
        <taxon>Chelicerata</taxon>
        <taxon>Arachnida</taxon>
        <taxon>Pseudoscorpiones</taxon>
        <taxon>Cheliferoidea</taxon>
        <taxon>Chernetidae</taxon>
        <taxon>Cordylochernes</taxon>
    </lineage>
</organism>
<feature type="repeat" description="ANK" evidence="12">
    <location>
        <begin position="317"/>
        <end position="349"/>
    </location>
</feature>
<keyword evidence="3" id="KW-1052">Target cell membrane</keyword>
<keyword evidence="8" id="KW-1053">Target membrane</keyword>
<keyword evidence="4" id="KW-0677">Repeat</keyword>
<keyword evidence="6 12" id="KW-0040">ANK repeat</keyword>
<dbReference type="Pfam" id="PF12796">
    <property type="entry name" value="Ank_2"/>
    <property type="match status" value="1"/>
</dbReference>
<comment type="similarity">
    <text evidence="9">Belongs to the cationic peptide 01 (latrotoxin) family. 03 (alpha-latrotoxin) subfamily.</text>
</comment>
<evidence type="ECO:0000256" key="7">
    <source>
        <dbReference type="ARBA" id="ARBA00023136"/>
    </source>
</evidence>
<evidence type="ECO:0000256" key="8">
    <source>
        <dbReference type="ARBA" id="ARBA00023298"/>
    </source>
</evidence>
<keyword evidence="7" id="KW-0472">Membrane</keyword>
<dbReference type="SMART" id="SM00248">
    <property type="entry name" value="ANK"/>
    <property type="match status" value="6"/>
</dbReference>
<evidence type="ECO:0000256" key="11">
    <source>
        <dbReference type="ARBA" id="ARBA00049811"/>
    </source>
</evidence>
<evidence type="ECO:0000256" key="12">
    <source>
        <dbReference type="PROSITE-ProRule" id="PRU00023"/>
    </source>
</evidence>
<evidence type="ECO:0000313" key="13">
    <source>
        <dbReference type="EMBL" id="UYV64822.1"/>
    </source>
</evidence>
<dbReference type="InterPro" id="IPR036770">
    <property type="entry name" value="Ankyrin_rpt-contain_sf"/>
</dbReference>
<keyword evidence="2" id="KW-0268">Exocytosis</keyword>
<keyword evidence="5" id="KW-0528">Neurotoxin</keyword>
<evidence type="ECO:0000256" key="9">
    <source>
        <dbReference type="ARBA" id="ARBA00049657"/>
    </source>
</evidence>
<feature type="repeat" description="ANK" evidence="12">
    <location>
        <begin position="77"/>
        <end position="113"/>
    </location>
</feature>
<protein>
    <recommendedName>
        <fullName evidence="11">Alpha-latrotoxin</fullName>
    </recommendedName>
</protein>
<keyword evidence="5" id="KW-0800">Toxin</keyword>
<dbReference type="EMBL" id="CP092865">
    <property type="protein sequence ID" value="UYV64822.1"/>
    <property type="molecule type" value="Genomic_DNA"/>
</dbReference>
<dbReference type="SUPFAM" id="SSF48403">
    <property type="entry name" value="Ankyrin repeat"/>
    <property type="match status" value="1"/>
</dbReference>
<evidence type="ECO:0000256" key="3">
    <source>
        <dbReference type="ARBA" id="ARBA00022537"/>
    </source>
</evidence>
<keyword evidence="5" id="KW-0638">Presynaptic neurotoxin</keyword>
<comment type="subunit">
    <text evidence="10">Homotetramer in membranes.</text>
</comment>
<evidence type="ECO:0000256" key="1">
    <source>
        <dbReference type="ARBA" id="ARBA00004175"/>
    </source>
</evidence>
<gene>
    <name evidence="13" type="ORF">LAZ67_3002080</name>
</gene>
<comment type="subcellular location">
    <subcellularLocation>
        <location evidence="1">Target cell membrane</location>
    </subcellularLocation>
</comment>
<evidence type="ECO:0000256" key="5">
    <source>
        <dbReference type="ARBA" id="ARBA00023028"/>
    </source>
</evidence>
<accession>A0ABY6K8G8</accession>
<evidence type="ECO:0000313" key="14">
    <source>
        <dbReference type="Proteomes" id="UP001235939"/>
    </source>
</evidence>
<dbReference type="Gene3D" id="1.25.40.20">
    <property type="entry name" value="Ankyrin repeat-containing domain"/>
    <property type="match status" value="2"/>
</dbReference>
<evidence type="ECO:0000256" key="4">
    <source>
        <dbReference type="ARBA" id="ARBA00022737"/>
    </source>
</evidence>
<dbReference type="PROSITE" id="PS50297">
    <property type="entry name" value="ANK_REP_REGION"/>
    <property type="match status" value="1"/>
</dbReference>
<dbReference type="InterPro" id="IPR002110">
    <property type="entry name" value="Ankyrin_rpt"/>
</dbReference>